<evidence type="ECO:0000256" key="1">
    <source>
        <dbReference type="SAM" id="Phobius"/>
    </source>
</evidence>
<dbReference type="Pfam" id="PF03168">
    <property type="entry name" value="LEA_2"/>
    <property type="match status" value="1"/>
</dbReference>
<evidence type="ECO:0000313" key="4">
    <source>
        <dbReference type="Proteomes" id="UP001153076"/>
    </source>
</evidence>
<dbReference type="Proteomes" id="UP001153076">
    <property type="component" value="Unassembled WGS sequence"/>
</dbReference>
<sequence>MAEDQTSPIIGPTRPVKPDYRRQRWCCLASTLLSIVTVLVIILLVTVFKVREPIVTLNKISLGPTGPDPSLQSGSTNISMTADVSVKNPNPGTFKFSNTTSTIYYRGLVVGDGHGPGGRARARRTLRMNISMAIAMDRVFSSPGLATDMGSGLFTMSSFTRVPGKVKVMVVKKHVILEMNCTDQKCKRHVRFKI</sequence>
<feature type="transmembrane region" description="Helical" evidence="1">
    <location>
        <begin position="25"/>
        <end position="48"/>
    </location>
</feature>
<gene>
    <name evidence="3" type="ORF">Cgig2_000495</name>
</gene>
<dbReference type="InterPro" id="IPR055301">
    <property type="entry name" value="Lea14-like_2"/>
</dbReference>
<dbReference type="PANTHER" id="PTHR31852">
    <property type="entry name" value="LATE EMBRYOGENESIS ABUNDANT (LEA) HYDROXYPROLINE-RICH GLYCOPROTEIN FAMILY"/>
    <property type="match status" value="1"/>
</dbReference>
<keyword evidence="1" id="KW-0472">Membrane</keyword>
<evidence type="ECO:0000259" key="2">
    <source>
        <dbReference type="Pfam" id="PF03168"/>
    </source>
</evidence>
<evidence type="ECO:0000313" key="3">
    <source>
        <dbReference type="EMBL" id="KAJ8427366.1"/>
    </source>
</evidence>
<dbReference type="EMBL" id="JAKOGI010001152">
    <property type="protein sequence ID" value="KAJ8427366.1"/>
    <property type="molecule type" value="Genomic_DNA"/>
</dbReference>
<organism evidence="3 4">
    <name type="scientific">Carnegiea gigantea</name>
    <dbReference type="NCBI Taxonomy" id="171969"/>
    <lineage>
        <taxon>Eukaryota</taxon>
        <taxon>Viridiplantae</taxon>
        <taxon>Streptophyta</taxon>
        <taxon>Embryophyta</taxon>
        <taxon>Tracheophyta</taxon>
        <taxon>Spermatophyta</taxon>
        <taxon>Magnoliopsida</taxon>
        <taxon>eudicotyledons</taxon>
        <taxon>Gunneridae</taxon>
        <taxon>Pentapetalae</taxon>
        <taxon>Caryophyllales</taxon>
        <taxon>Cactineae</taxon>
        <taxon>Cactaceae</taxon>
        <taxon>Cactoideae</taxon>
        <taxon>Echinocereeae</taxon>
        <taxon>Carnegiea</taxon>
    </lineage>
</organism>
<keyword evidence="1" id="KW-1133">Transmembrane helix</keyword>
<keyword evidence="4" id="KW-1185">Reference proteome</keyword>
<proteinExistence type="predicted"/>
<dbReference type="Gene3D" id="2.60.40.1820">
    <property type="match status" value="1"/>
</dbReference>
<feature type="domain" description="Late embryogenesis abundant protein LEA-2 subgroup" evidence="2">
    <location>
        <begin position="84"/>
        <end position="182"/>
    </location>
</feature>
<name>A0A9Q1GXU4_9CARY</name>
<protein>
    <recommendedName>
        <fullName evidence="2">Late embryogenesis abundant protein LEA-2 subgroup domain-containing protein</fullName>
    </recommendedName>
</protein>
<comment type="caution">
    <text evidence="3">The sequence shown here is derived from an EMBL/GenBank/DDBJ whole genome shotgun (WGS) entry which is preliminary data.</text>
</comment>
<dbReference type="SUPFAM" id="SSF117070">
    <property type="entry name" value="LEA14-like"/>
    <property type="match status" value="1"/>
</dbReference>
<dbReference type="InterPro" id="IPR004864">
    <property type="entry name" value="LEA_2"/>
</dbReference>
<accession>A0A9Q1GXU4</accession>
<dbReference type="OrthoDB" id="764273at2759"/>
<reference evidence="3" key="1">
    <citation type="submission" date="2022-04" db="EMBL/GenBank/DDBJ databases">
        <title>Carnegiea gigantea Genome sequencing and assembly v2.</title>
        <authorList>
            <person name="Copetti D."/>
            <person name="Sanderson M.J."/>
            <person name="Burquez A."/>
            <person name="Wojciechowski M.F."/>
        </authorList>
    </citation>
    <scope>NUCLEOTIDE SEQUENCE</scope>
    <source>
        <strain evidence="3">SGP5-SGP5p</strain>
        <tissue evidence="3">Aerial part</tissue>
    </source>
</reference>
<keyword evidence="1" id="KW-0812">Transmembrane</keyword>
<dbReference type="AlphaFoldDB" id="A0A9Q1GXU4"/>